<sequence length="833" mass="92749">MKTHVKVLVVGGGAVGCGIALHLARAGWETLLVERDELTSGSTWHAAGLLPLFNMGYATSHIHDYSVKLYAGLEAETGLNAGFTRCGNLRMAQTQERMDEYMLYSSTAETVGIEHEFLTPAQIKERWPLVRTEDLKGAIFHPTDGYINPADVTQAMAKGARMAGCSIERKIQVNGYQWTGTEWIVTCEKMGEKGGNLVPTGELFEIRAEHVVTATGNHAQRTARLLGIRIPAIPVEHQFIVTEKDPALIKWREEGNPEHPVLRDADAKWYVREERGGWIMGPYERNAPARFLYDVPESFRADLFPLDLDRIEEEYMAMIHRIPTSEEVGLKDDFNGPICYTPDGNPLVGPAPGLRNMWLAEGFSFGITAAGGTGHYLTQMMTEGEAEIDMASLDPRRFGRWMTTEYAARKNEEAYDHVYILHHPDEERPACRPLRTSPAYDRQKARGAQFGAVNGWERPNYFGPLDAPEGFDHDSRSFRRGGWWEYARAEAEAIRNTAGLIDATAFAKHVVTGPGATAFLDWLTTNKLPKVGRINLTYALTEAGTTRTEYTIVRRGENDYYLVSAGAWADYDQDNLLKSAEDFMAAGGAFVSIQDVTTQWGVFAIAGPSSRDVLAGLIRDADPETALSNKRFPWLSMRRIELGMVPVQAIRVAYTGELGWELHHPIEMQNHLFDRLMEAGEPLGMKLVGARAQNWLRQEKSYRAFGTELGRDATPLEAGLDRFVDLSKDFKGKPAMEATGIRSKCVTLLIDGPGDADPWGREALFTDGEKIGRLTSGGYSVAFGKQIGMGYVRPDLAEPGTRLKVRMFRELWDAEVAEDSPYDPQNARIRVDG</sequence>
<name>A0A3M0M504_9RHOB</name>
<comment type="similarity">
    <text evidence="1">Belongs to the GcvT family.</text>
</comment>
<feature type="domain" description="Aminomethyltransferase C-terminal" evidence="5">
    <location>
        <begin position="744"/>
        <end position="823"/>
    </location>
</feature>
<evidence type="ECO:0000259" key="6">
    <source>
        <dbReference type="Pfam" id="PF16350"/>
    </source>
</evidence>
<dbReference type="RefSeq" id="WP_122113688.1">
    <property type="nucleotide sequence ID" value="NZ_QOKZ01000008.1"/>
</dbReference>
<dbReference type="SUPFAM" id="SSF101790">
    <property type="entry name" value="Aminomethyltransferase beta-barrel domain"/>
    <property type="match status" value="1"/>
</dbReference>
<keyword evidence="8" id="KW-1185">Reference proteome</keyword>
<dbReference type="EMBL" id="QOKZ01000008">
    <property type="protein sequence ID" value="RMC32878.1"/>
    <property type="molecule type" value="Genomic_DNA"/>
</dbReference>
<comment type="caution">
    <text evidence="7">The sequence shown here is derived from an EMBL/GenBank/DDBJ whole genome shotgun (WGS) entry which is preliminary data.</text>
</comment>
<dbReference type="SUPFAM" id="SSF54373">
    <property type="entry name" value="FAD-linked reductases, C-terminal domain"/>
    <property type="match status" value="1"/>
</dbReference>
<dbReference type="Pfam" id="PF01571">
    <property type="entry name" value="GCV_T"/>
    <property type="match status" value="1"/>
</dbReference>
<dbReference type="InterPro" id="IPR036188">
    <property type="entry name" value="FAD/NAD-bd_sf"/>
</dbReference>
<evidence type="ECO:0000313" key="8">
    <source>
        <dbReference type="Proteomes" id="UP000273516"/>
    </source>
</evidence>
<dbReference type="InterPro" id="IPR006076">
    <property type="entry name" value="FAD-dep_OxRdtase"/>
</dbReference>
<feature type="domain" description="FAD dependent oxidoreductase" evidence="3">
    <location>
        <begin position="6"/>
        <end position="380"/>
    </location>
</feature>
<evidence type="ECO:0000313" key="7">
    <source>
        <dbReference type="EMBL" id="RMC32878.1"/>
    </source>
</evidence>
<evidence type="ECO:0000259" key="4">
    <source>
        <dbReference type="Pfam" id="PF01571"/>
    </source>
</evidence>
<evidence type="ECO:0000256" key="1">
    <source>
        <dbReference type="ARBA" id="ARBA00008609"/>
    </source>
</evidence>
<organism evidence="7 8">
    <name type="scientific">Paracoccus alkanivorans</name>
    <dbReference type="NCBI Taxonomy" id="2116655"/>
    <lineage>
        <taxon>Bacteria</taxon>
        <taxon>Pseudomonadati</taxon>
        <taxon>Pseudomonadota</taxon>
        <taxon>Alphaproteobacteria</taxon>
        <taxon>Rhodobacterales</taxon>
        <taxon>Paracoccaceae</taxon>
        <taxon>Paracoccus</taxon>
    </lineage>
</organism>
<protein>
    <submittedName>
        <fullName evidence="7">FAD-dependent oxidoreductase</fullName>
    </submittedName>
</protein>
<dbReference type="GO" id="GO:0016491">
    <property type="term" value="F:oxidoreductase activity"/>
    <property type="evidence" value="ECO:0007669"/>
    <property type="project" value="UniProtKB-KW"/>
</dbReference>
<dbReference type="InterPro" id="IPR027266">
    <property type="entry name" value="TrmE/GcvT-like"/>
</dbReference>
<dbReference type="InterPro" id="IPR006222">
    <property type="entry name" value="GCVT_N"/>
</dbReference>
<dbReference type="PROSITE" id="PS51257">
    <property type="entry name" value="PROKAR_LIPOPROTEIN"/>
    <property type="match status" value="1"/>
</dbReference>
<gene>
    <name evidence="7" type="ORF">C9E81_17715</name>
</gene>
<evidence type="ECO:0000259" key="5">
    <source>
        <dbReference type="Pfam" id="PF08669"/>
    </source>
</evidence>
<dbReference type="SUPFAM" id="SSF51905">
    <property type="entry name" value="FAD/NAD(P)-binding domain"/>
    <property type="match status" value="1"/>
</dbReference>
<dbReference type="InterPro" id="IPR028896">
    <property type="entry name" value="GcvT/YgfZ/DmdA"/>
</dbReference>
<dbReference type="Gene3D" id="3.50.50.60">
    <property type="entry name" value="FAD/NAD(P)-binding domain"/>
    <property type="match status" value="1"/>
</dbReference>
<feature type="domain" description="FAD dependent oxidoreductase central" evidence="6">
    <location>
        <begin position="383"/>
        <end position="437"/>
    </location>
</feature>
<dbReference type="OrthoDB" id="7156675at2"/>
<dbReference type="PANTHER" id="PTHR43757:SF2">
    <property type="entry name" value="AMINOMETHYLTRANSFERASE, MITOCHONDRIAL"/>
    <property type="match status" value="1"/>
</dbReference>
<dbReference type="Gene3D" id="3.30.1360.120">
    <property type="entry name" value="Probable tRNA modification gtpase trme, domain 1"/>
    <property type="match status" value="1"/>
</dbReference>
<dbReference type="Gene3D" id="3.30.70.1400">
    <property type="entry name" value="Aminomethyltransferase beta-barrel domains"/>
    <property type="match status" value="1"/>
</dbReference>
<evidence type="ECO:0000256" key="2">
    <source>
        <dbReference type="ARBA" id="ARBA00023002"/>
    </source>
</evidence>
<dbReference type="InterPro" id="IPR013977">
    <property type="entry name" value="GcvT_C"/>
</dbReference>
<dbReference type="Pfam" id="PF08669">
    <property type="entry name" value="GCV_T_C"/>
    <property type="match status" value="1"/>
</dbReference>
<feature type="domain" description="GCVT N-terminal" evidence="4">
    <location>
        <begin position="440"/>
        <end position="728"/>
    </location>
</feature>
<accession>A0A3M0M504</accession>
<dbReference type="Gene3D" id="2.40.30.110">
    <property type="entry name" value="Aminomethyltransferase beta-barrel domains"/>
    <property type="match status" value="1"/>
</dbReference>
<dbReference type="InterPro" id="IPR032503">
    <property type="entry name" value="FAO_M"/>
</dbReference>
<dbReference type="AlphaFoldDB" id="A0A3M0M504"/>
<dbReference type="InterPro" id="IPR029043">
    <property type="entry name" value="GcvT/YgfZ_C"/>
</dbReference>
<dbReference type="Proteomes" id="UP000273516">
    <property type="component" value="Unassembled WGS sequence"/>
</dbReference>
<proteinExistence type="inferred from homology"/>
<dbReference type="SUPFAM" id="SSF103025">
    <property type="entry name" value="Folate-binding domain"/>
    <property type="match status" value="1"/>
</dbReference>
<dbReference type="Pfam" id="PF01266">
    <property type="entry name" value="DAO"/>
    <property type="match status" value="1"/>
</dbReference>
<dbReference type="Gene3D" id="3.30.9.10">
    <property type="entry name" value="D-Amino Acid Oxidase, subunit A, domain 2"/>
    <property type="match status" value="1"/>
</dbReference>
<keyword evidence="2" id="KW-0560">Oxidoreductase</keyword>
<dbReference type="PANTHER" id="PTHR43757">
    <property type="entry name" value="AMINOMETHYLTRANSFERASE"/>
    <property type="match status" value="1"/>
</dbReference>
<evidence type="ECO:0000259" key="3">
    <source>
        <dbReference type="Pfam" id="PF01266"/>
    </source>
</evidence>
<dbReference type="Pfam" id="PF16350">
    <property type="entry name" value="FAO_M"/>
    <property type="match status" value="1"/>
</dbReference>
<reference evidence="7 8" key="1">
    <citation type="submission" date="2018-07" db="EMBL/GenBank/DDBJ databases">
        <authorList>
            <person name="Zhang Y."/>
            <person name="Wang L."/>
            <person name="Ma S."/>
        </authorList>
    </citation>
    <scope>NUCLEOTIDE SEQUENCE [LARGE SCALE GENOMIC DNA]</scope>
    <source>
        <strain evidence="7 8">4-2</strain>
    </source>
</reference>